<feature type="region of interest" description="Disordered" evidence="1">
    <location>
        <begin position="218"/>
        <end position="244"/>
    </location>
</feature>
<dbReference type="STRING" id="1082479.SAMN05216241_102141"/>
<feature type="domain" description="CobQ/CobB/MinD/ParA nucleotide binding" evidence="2">
    <location>
        <begin position="5"/>
        <end position="177"/>
    </location>
</feature>
<dbReference type="OrthoDB" id="9804460at2"/>
<dbReference type="PANTHER" id="PTHR13696:SF96">
    <property type="entry name" value="COBQ_COBB_MIND_PARA NUCLEOTIDE BINDING DOMAIN-CONTAINING PROTEIN"/>
    <property type="match status" value="1"/>
</dbReference>
<name>A0A1G7NEL7_9PROT</name>
<evidence type="ECO:0000256" key="1">
    <source>
        <dbReference type="SAM" id="MobiDB-lite"/>
    </source>
</evidence>
<sequence length="244" mass="25483">MGKIVAVANLKGGTGKTTVAVNVAGALARRHDVVLVDADPQQAATAWTRGADNRVRARRHVMESGGEGGDGASDAGCRRWIEAVRGAAHSADYVVVDLPPRLSAVVAAAFALAEVVIVPVTPGGAEMRATRRTTAMIARARAARDGSRPDCILVPNRVDRRTAVGRALDSHLRELGEAVGPVLRQRAVHMSSFDAGAWVGAHAPDSEAMGEIEALVKYLRNRPDQQPAPPEASGAPASELSSSL</sequence>
<organism evidence="3 4">
    <name type="scientific">Limimonas halophila</name>
    <dbReference type="NCBI Taxonomy" id="1082479"/>
    <lineage>
        <taxon>Bacteria</taxon>
        <taxon>Pseudomonadati</taxon>
        <taxon>Pseudomonadota</taxon>
        <taxon>Alphaproteobacteria</taxon>
        <taxon>Rhodospirillales</taxon>
        <taxon>Rhodovibrionaceae</taxon>
        <taxon>Limimonas</taxon>
    </lineage>
</organism>
<dbReference type="Pfam" id="PF01656">
    <property type="entry name" value="CbiA"/>
    <property type="match status" value="1"/>
</dbReference>
<dbReference type="Proteomes" id="UP000199415">
    <property type="component" value="Unassembled WGS sequence"/>
</dbReference>
<evidence type="ECO:0000313" key="3">
    <source>
        <dbReference type="EMBL" id="SDF72508.1"/>
    </source>
</evidence>
<dbReference type="EMBL" id="FNCE01000002">
    <property type="protein sequence ID" value="SDF72508.1"/>
    <property type="molecule type" value="Genomic_DNA"/>
</dbReference>
<protein>
    <submittedName>
        <fullName evidence="3">Chromosome partitioning protein</fullName>
    </submittedName>
</protein>
<dbReference type="SUPFAM" id="SSF52540">
    <property type="entry name" value="P-loop containing nucleoside triphosphate hydrolases"/>
    <property type="match status" value="1"/>
</dbReference>
<dbReference type="InterPro" id="IPR027417">
    <property type="entry name" value="P-loop_NTPase"/>
</dbReference>
<feature type="compositionally biased region" description="Low complexity" evidence="1">
    <location>
        <begin position="231"/>
        <end position="244"/>
    </location>
</feature>
<keyword evidence="4" id="KW-1185">Reference proteome</keyword>
<evidence type="ECO:0000313" key="4">
    <source>
        <dbReference type="Proteomes" id="UP000199415"/>
    </source>
</evidence>
<proteinExistence type="predicted"/>
<dbReference type="InterPro" id="IPR050678">
    <property type="entry name" value="DNA_Partitioning_ATPase"/>
</dbReference>
<reference evidence="3 4" key="1">
    <citation type="submission" date="2016-10" db="EMBL/GenBank/DDBJ databases">
        <authorList>
            <person name="de Groot N.N."/>
        </authorList>
    </citation>
    <scope>NUCLEOTIDE SEQUENCE [LARGE SCALE GENOMIC DNA]</scope>
    <source>
        <strain evidence="3 4">DSM 25584</strain>
    </source>
</reference>
<dbReference type="PIRSF" id="PIRSF009320">
    <property type="entry name" value="Nuc_binding_HP_1000"/>
    <property type="match status" value="1"/>
</dbReference>
<accession>A0A1G7NEL7</accession>
<dbReference type="Gene3D" id="3.40.50.300">
    <property type="entry name" value="P-loop containing nucleotide triphosphate hydrolases"/>
    <property type="match status" value="1"/>
</dbReference>
<gene>
    <name evidence="3" type="ORF">SAMN05216241_102141</name>
</gene>
<dbReference type="PANTHER" id="PTHR13696">
    <property type="entry name" value="P-LOOP CONTAINING NUCLEOSIDE TRIPHOSPHATE HYDROLASE"/>
    <property type="match status" value="1"/>
</dbReference>
<evidence type="ECO:0000259" key="2">
    <source>
        <dbReference type="Pfam" id="PF01656"/>
    </source>
</evidence>
<dbReference type="CDD" id="cd02042">
    <property type="entry name" value="ParAB_family"/>
    <property type="match status" value="1"/>
</dbReference>
<dbReference type="AlphaFoldDB" id="A0A1G7NEL7"/>
<dbReference type="InterPro" id="IPR002586">
    <property type="entry name" value="CobQ/CobB/MinD/ParA_Nub-bd_dom"/>
</dbReference>